<dbReference type="Gene3D" id="3.40.50.1820">
    <property type="entry name" value="alpha/beta hydrolase"/>
    <property type="match status" value="1"/>
</dbReference>
<gene>
    <name evidence="1" type="ORF">KK488_14190</name>
</gene>
<accession>A0A9X1IS29</accession>
<proteinExistence type="predicted"/>
<dbReference type="GO" id="GO:0016787">
    <property type="term" value="F:hydrolase activity"/>
    <property type="evidence" value="ECO:0007669"/>
    <property type="project" value="UniProtKB-KW"/>
</dbReference>
<keyword evidence="2" id="KW-1185">Reference proteome</keyword>
<dbReference type="AlphaFoldDB" id="A0A9X1IS29"/>
<dbReference type="EMBL" id="JAHGAW010000009">
    <property type="protein sequence ID" value="MBT2188101.1"/>
    <property type="molecule type" value="Genomic_DNA"/>
</dbReference>
<protein>
    <submittedName>
        <fullName evidence="1">Alpha/beta hydrolase</fullName>
    </submittedName>
</protein>
<evidence type="ECO:0000313" key="2">
    <source>
        <dbReference type="Proteomes" id="UP001138757"/>
    </source>
</evidence>
<keyword evidence="1" id="KW-0378">Hydrolase</keyword>
<dbReference type="InterPro" id="IPR029058">
    <property type="entry name" value="AB_hydrolase_fold"/>
</dbReference>
<dbReference type="SUPFAM" id="SSF53474">
    <property type="entry name" value="alpha/beta-Hydrolases"/>
    <property type="match status" value="1"/>
</dbReference>
<dbReference type="Proteomes" id="UP001138757">
    <property type="component" value="Unassembled WGS sequence"/>
</dbReference>
<dbReference type="Pfam" id="PF06821">
    <property type="entry name" value="Ser_hydrolase"/>
    <property type="match status" value="1"/>
</dbReference>
<name>A0A9X1IS29_9SPHN</name>
<sequence length="212" mass="23141">MTDMLGSPTQRPLILTVPGLCNSGPTHWQSIWERDLEGCARADLESWDAPRRNAWVNKLNLAIRDAGRPVILVAHSLGCHAVAWWAAMEQPAFGDPVLGALLVAPPEVDVAPMDARLKPFGPTPKAPLPFPSIVVASHDDPYIQFHRARRLAQFWGSRFADAGSVGHINAQSNLGAWHFGQFLLRKLGRWGKALAEGAPIGPPPRPHIELSV</sequence>
<dbReference type="RefSeq" id="WP_214624358.1">
    <property type="nucleotide sequence ID" value="NZ_JAHGAW010000009.1"/>
</dbReference>
<dbReference type="InterPro" id="IPR010662">
    <property type="entry name" value="RBBP9/YdeN"/>
</dbReference>
<comment type="caution">
    <text evidence="1">The sequence shown here is derived from an EMBL/GenBank/DDBJ whole genome shotgun (WGS) entry which is preliminary data.</text>
</comment>
<organism evidence="1 2">
    <name type="scientific">Sphingobium nicotianae</name>
    <dbReference type="NCBI Taxonomy" id="2782607"/>
    <lineage>
        <taxon>Bacteria</taxon>
        <taxon>Pseudomonadati</taxon>
        <taxon>Pseudomonadota</taxon>
        <taxon>Alphaproteobacteria</taxon>
        <taxon>Sphingomonadales</taxon>
        <taxon>Sphingomonadaceae</taxon>
        <taxon>Sphingobium</taxon>
    </lineage>
</organism>
<evidence type="ECO:0000313" key="1">
    <source>
        <dbReference type="EMBL" id="MBT2188101.1"/>
    </source>
</evidence>
<reference evidence="1" key="1">
    <citation type="submission" date="2021-05" db="EMBL/GenBank/DDBJ databases">
        <title>Genome of Sphingobium sp. strain.</title>
        <authorList>
            <person name="Fan R."/>
        </authorList>
    </citation>
    <scope>NUCLEOTIDE SEQUENCE</scope>
    <source>
        <strain evidence="1">H33</strain>
    </source>
</reference>